<reference evidence="1 2" key="1">
    <citation type="submission" date="2019-02" db="EMBL/GenBank/DDBJ databases">
        <title>Deep-cultivation of Planctomycetes and their phenomic and genomic characterization uncovers novel biology.</title>
        <authorList>
            <person name="Wiegand S."/>
            <person name="Jogler M."/>
            <person name="Boedeker C."/>
            <person name="Pinto D."/>
            <person name="Vollmers J."/>
            <person name="Rivas-Marin E."/>
            <person name="Kohn T."/>
            <person name="Peeters S.H."/>
            <person name="Heuer A."/>
            <person name="Rast P."/>
            <person name="Oberbeckmann S."/>
            <person name="Bunk B."/>
            <person name="Jeske O."/>
            <person name="Meyerdierks A."/>
            <person name="Storesund J.E."/>
            <person name="Kallscheuer N."/>
            <person name="Luecker S."/>
            <person name="Lage O.M."/>
            <person name="Pohl T."/>
            <person name="Merkel B.J."/>
            <person name="Hornburger P."/>
            <person name="Mueller R.-W."/>
            <person name="Bruemmer F."/>
            <person name="Labrenz M."/>
            <person name="Spormann A.M."/>
            <person name="Op Den Camp H."/>
            <person name="Overmann J."/>
            <person name="Amann R."/>
            <person name="Jetten M.S.M."/>
            <person name="Mascher T."/>
            <person name="Medema M.H."/>
            <person name="Devos D.P."/>
            <person name="Kaster A.-K."/>
            <person name="Ovreas L."/>
            <person name="Rohde M."/>
            <person name="Galperin M.Y."/>
            <person name="Jogler C."/>
        </authorList>
    </citation>
    <scope>NUCLEOTIDE SEQUENCE [LARGE SCALE GENOMIC DNA]</scope>
    <source>
        <strain evidence="1 2">Pan54</strain>
    </source>
</reference>
<dbReference type="EMBL" id="SJPG01000001">
    <property type="protein sequence ID" value="TWT64206.1"/>
    <property type="molecule type" value="Genomic_DNA"/>
</dbReference>
<name>A0A5C5XLY4_9PLAN</name>
<organism evidence="1 2">
    <name type="scientific">Rubinisphaera italica</name>
    <dbReference type="NCBI Taxonomy" id="2527969"/>
    <lineage>
        <taxon>Bacteria</taxon>
        <taxon>Pseudomonadati</taxon>
        <taxon>Planctomycetota</taxon>
        <taxon>Planctomycetia</taxon>
        <taxon>Planctomycetales</taxon>
        <taxon>Planctomycetaceae</taxon>
        <taxon>Rubinisphaera</taxon>
    </lineage>
</organism>
<comment type="caution">
    <text evidence="1">The sequence shown here is derived from an EMBL/GenBank/DDBJ whole genome shotgun (WGS) entry which is preliminary data.</text>
</comment>
<gene>
    <name evidence="1" type="ORF">Pan54_49670</name>
</gene>
<protein>
    <submittedName>
        <fullName evidence="1">Uncharacterized protein</fullName>
    </submittedName>
</protein>
<keyword evidence="2" id="KW-1185">Reference proteome</keyword>
<dbReference type="OrthoDB" id="2609555at2"/>
<dbReference type="RefSeq" id="WP_146505939.1">
    <property type="nucleotide sequence ID" value="NZ_SJPG01000001.1"/>
</dbReference>
<dbReference type="InterPro" id="IPR036624">
    <property type="entry name" value="Hcp1-lik_sf"/>
</dbReference>
<dbReference type="AlphaFoldDB" id="A0A5C5XLY4"/>
<sequence length="342" mass="37477">MNTQIYLLLKKTGDFNPATLNLKDVKNLILGDALDMPFVKWIRVTGLANSIGFSSGTIRSINATGDMVEKSYGSSAGSYSDALNASYVDQTANEVEDDFIRHHGVRRGQATSKFNSYAGKNRFGAQGRLQPKVQGQQFSQESVWRDDDWVDSPVQAPAGGANFTGGVAGNTSFTRFQNSKLKISLPDHDSLTFTKNCDNATPQLAFAASAQEPVKHALFAFRRKIGNGVQGIRVPFMIIWLRECLIEGWELNGDVETVKIKYKTIKWCSYDQVSDWNMPTGMSNRDWDTQDQSGGEDIKTYVIMAAIAAATAALGLGLSMGLSPLSSNYTAGDRTKTLKLIE</sequence>
<dbReference type="Pfam" id="PF05638">
    <property type="entry name" value="T6SS_HCP"/>
    <property type="match status" value="1"/>
</dbReference>
<dbReference type="Proteomes" id="UP000316095">
    <property type="component" value="Unassembled WGS sequence"/>
</dbReference>
<proteinExistence type="predicted"/>
<accession>A0A5C5XLY4</accession>
<dbReference type="SUPFAM" id="SSF141452">
    <property type="entry name" value="Hcp1-like"/>
    <property type="match status" value="1"/>
</dbReference>
<evidence type="ECO:0000313" key="1">
    <source>
        <dbReference type="EMBL" id="TWT64206.1"/>
    </source>
</evidence>
<evidence type="ECO:0000313" key="2">
    <source>
        <dbReference type="Proteomes" id="UP000316095"/>
    </source>
</evidence>
<dbReference type="InterPro" id="IPR008514">
    <property type="entry name" value="T6SS_Hcp"/>
</dbReference>
<dbReference type="Gene3D" id="2.30.110.20">
    <property type="entry name" value="Hcp1-like"/>
    <property type="match status" value="1"/>
</dbReference>